<dbReference type="EMBL" id="JADOUF010000001">
    <property type="protein sequence ID" value="MBG6140256.1"/>
    <property type="molecule type" value="Genomic_DNA"/>
</dbReference>
<name>A0A8J7KNH0_9ACTN</name>
<dbReference type="AlphaFoldDB" id="A0A8J7KNH0"/>
<sequence length="35" mass="3756">MTFIKAKPELPAVETARPMVGYDHCAPDKPAKATA</sequence>
<reference evidence="1" key="1">
    <citation type="submission" date="2020-11" db="EMBL/GenBank/DDBJ databases">
        <title>Sequencing the genomes of 1000 actinobacteria strains.</title>
        <authorList>
            <person name="Klenk H.-P."/>
        </authorList>
    </citation>
    <scope>NUCLEOTIDE SEQUENCE</scope>
    <source>
        <strain evidence="1">DSM 45356</strain>
    </source>
</reference>
<evidence type="ECO:0000313" key="2">
    <source>
        <dbReference type="Proteomes" id="UP000622552"/>
    </source>
</evidence>
<keyword evidence="2" id="KW-1185">Reference proteome</keyword>
<dbReference type="Proteomes" id="UP000622552">
    <property type="component" value="Unassembled WGS sequence"/>
</dbReference>
<protein>
    <submittedName>
        <fullName evidence="1">Uncharacterized protein</fullName>
    </submittedName>
</protein>
<gene>
    <name evidence="1" type="ORF">IW245_006450</name>
</gene>
<proteinExistence type="predicted"/>
<organism evidence="1 2">
    <name type="scientific">Longispora fulva</name>
    <dbReference type="NCBI Taxonomy" id="619741"/>
    <lineage>
        <taxon>Bacteria</taxon>
        <taxon>Bacillati</taxon>
        <taxon>Actinomycetota</taxon>
        <taxon>Actinomycetes</taxon>
        <taxon>Micromonosporales</taxon>
        <taxon>Micromonosporaceae</taxon>
        <taxon>Longispora</taxon>
    </lineage>
</organism>
<comment type="caution">
    <text evidence="1">The sequence shown here is derived from an EMBL/GenBank/DDBJ whole genome shotgun (WGS) entry which is preliminary data.</text>
</comment>
<accession>A0A8J7KNH0</accession>
<evidence type="ECO:0000313" key="1">
    <source>
        <dbReference type="EMBL" id="MBG6140256.1"/>
    </source>
</evidence>